<dbReference type="Pfam" id="PF04542">
    <property type="entry name" value="Sigma70_r2"/>
    <property type="match status" value="1"/>
</dbReference>
<keyword evidence="3" id="KW-1185">Reference proteome</keyword>
<dbReference type="InterPro" id="IPR007627">
    <property type="entry name" value="RNA_pol_sigma70_r2"/>
</dbReference>
<feature type="domain" description="RNA polymerase sigma-70 region 2" evidence="1">
    <location>
        <begin position="36"/>
        <end position="81"/>
    </location>
</feature>
<dbReference type="InterPro" id="IPR013324">
    <property type="entry name" value="RNA_pol_sigma_r3/r4-like"/>
</dbReference>
<dbReference type="Proteomes" id="UP001238088">
    <property type="component" value="Unassembled WGS sequence"/>
</dbReference>
<protein>
    <submittedName>
        <fullName evidence="2">RNA polymerase sigma factor (Sigma-70 family)</fullName>
    </submittedName>
</protein>
<dbReference type="SUPFAM" id="SSF88659">
    <property type="entry name" value="Sigma3 and sigma4 domains of RNA polymerase sigma factors"/>
    <property type="match status" value="1"/>
</dbReference>
<proteinExistence type="predicted"/>
<dbReference type="Gene3D" id="1.10.1740.10">
    <property type="match status" value="1"/>
</dbReference>
<dbReference type="SUPFAM" id="SSF88946">
    <property type="entry name" value="Sigma2 domain of RNA polymerase sigma factors"/>
    <property type="match status" value="1"/>
</dbReference>
<dbReference type="RefSeq" id="WP_307473979.1">
    <property type="nucleotide sequence ID" value="NZ_JAUSUB010000006.1"/>
</dbReference>
<dbReference type="NCBIfam" id="TIGR02937">
    <property type="entry name" value="sigma70-ECF"/>
    <property type="match status" value="1"/>
</dbReference>
<comment type="caution">
    <text evidence="2">The sequence shown here is derived from an EMBL/GenBank/DDBJ whole genome shotgun (WGS) entry which is preliminary data.</text>
</comment>
<reference evidence="2 3" key="1">
    <citation type="submission" date="2023-07" db="EMBL/GenBank/DDBJ databases">
        <title>Genomic Encyclopedia of Type Strains, Phase IV (KMG-IV): sequencing the most valuable type-strain genomes for metagenomic binning, comparative biology and taxonomic classification.</title>
        <authorList>
            <person name="Goeker M."/>
        </authorList>
    </citation>
    <scope>NUCLEOTIDE SEQUENCE [LARGE SCALE GENOMIC DNA]</scope>
    <source>
        <strain evidence="2 3">DSM 23494</strain>
    </source>
</reference>
<accession>A0ABU0AIS3</accession>
<organism evidence="2 3">
    <name type="scientific">Cytobacillus purgationiresistens</name>
    <dbReference type="NCBI Taxonomy" id="863449"/>
    <lineage>
        <taxon>Bacteria</taxon>
        <taxon>Bacillati</taxon>
        <taxon>Bacillota</taxon>
        <taxon>Bacilli</taxon>
        <taxon>Bacillales</taxon>
        <taxon>Bacillaceae</taxon>
        <taxon>Cytobacillus</taxon>
    </lineage>
</organism>
<evidence type="ECO:0000313" key="3">
    <source>
        <dbReference type="Proteomes" id="UP001238088"/>
    </source>
</evidence>
<gene>
    <name evidence="2" type="ORF">J2S17_001847</name>
</gene>
<dbReference type="InterPro" id="IPR013325">
    <property type="entry name" value="RNA_pol_sigma_r2"/>
</dbReference>
<dbReference type="InterPro" id="IPR014284">
    <property type="entry name" value="RNA_pol_sigma-70_dom"/>
</dbReference>
<sequence length="208" mass="24291">MNNAAVQLFEENQNIIFSAIKAHFGDFSKAHQIAAINNMELEDLFQIGRMTLWNLCQNYDETREKTFKGYIFKSIRWRITYELHKWGLPMKIPTQVSSEERSNFHFTSVDLHTCDSVTNDYFAVDNSTDIESEVVERIELEEYLQDLNSLEKFIILKKCNGHSDREIGQMLGKSLDWVYRRKHIAISKINHSEREGECGYAALKEVSL</sequence>
<evidence type="ECO:0000259" key="1">
    <source>
        <dbReference type="Pfam" id="PF04542"/>
    </source>
</evidence>
<name>A0ABU0AIS3_9BACI</name>
<evidence type="ECO:0000313" key="2">
    <source>
        <dbReference type="EMBL" id="MDQ0269975.1"/>
    </source>
</evidence>
<dbReference type="EMBL" id="JAUSUB010000006">
    <property type="protein sequence ID" value="MDQ0269975.1"/>
    <property type="molecule type" value="Genomic_DNA"/>
</dbReference>